<comment type="caution">
    <text evidence="2">The sequence shown here is derived from an EMBL/GenBank/DDBJ whole genome shotgun (WGS) entry which is preliminary data.</text>
</comment>
<protein>
    <submittedName>
        <fullName evidence="2">Uncharacterized protein</fullName>
    </submittedName>
</protein>
<evidence type="ECO:0000313" key="3">
    <source>
        <dbReference type="EMBL" id="CAF5176289.1"/>
    </source>
</evidence>
<gene>
    <name evidence="3" type="ORF">BYL167_LOCUS78254</name>
    <name evidence="2" type="ORF">SMN809_LOCUS22142</name>
</gene>
<organism evidence="2 4">
    <name type="scientific">Rotaria magnacalcarata</name>
    <dbReference type="NCBI Taxonomy" id="392030"/>
    <lineage>
        <taxon>Eukaryota</taxon>
        <taxon>Metazoa</taxon>
        <taxon>Spiralia</taxon>
        <taxon>Gnathifera</taxon>
        <taxon>Rotifera</taxon>
        <taxon>Eurotatoria</taxon>
        <taxon>Bdelloidea</taxon>
        <taxon>Philodinida</taxon>
        <taxon>Philodinidae</taxon>
        <taxon>Rotaria</taxon>
    </lineage>
</organism>
<dbReference type="EMBL" id="CAJOBH010286850">
    <property type="protein sequence ID" value="CAF5176289.1"/>
    <property type="molecule type" value="Genomic_DNA"/>
</dbReference>
<dbReference type="Proteomes" id="UP000676336">
    <property type="component" value="Unassembled WGS sequence"/>
</dbReference>
<evidence type="ECO:0000313" key="4">
    <source>
        <dbReference type="Proteomes" id="UP000676336"/>
    </source>
</evidence>
<evidence type="ECO:0000313" key="2">
    <source>
        <dbReference type="EMBL" id="CAF4206953.1"/>
    </source>
</evidence>
<evidence type="ECO:0000256" key="1">
    <source>
        <dbReference type="SAM" id="MobiDB-lite"/>
    </source>
</evidence>
<accession>A0A8S2S6U1</accession>
<sequence>MARSSQVHTQADGDPFKPTPPP</sequence>
<dbReference type="AlphaFoldDB" id="A0A8S2S6U1"/>
<feature type="region of interest" description="Disordered" evidence="1">
    <location>
        <begin position="1"/>
        <end position="22"/>
    </location>
</feature>
<dbReference type="EMBL" id="CAJOBI010019505">
    <property type="protein sequence ID" value="CAF4206953.1"/>
    <property type="molecule type" value="Genomic_DNA"/>
</dbReference>
<dbReference type="Proteomes" id="UP000681967">
    <property type="component" value="Unassembled WGS sequence"/>
</dbReference>
<reference evidence="2" key="1">
    <citation type="submission" date="2021-02" db="EMBL/GenBank/DDBJ databases">
        <authorList>
            <person name="Nowell W R."/>
        </authorList>
    </citation>
    <scope>NUCLEOTIDE SEQUENCE</scope>
</reference>
<name>A0A8S2S6U1_9BILA</name>
<proteinExistence type="predicted"/>
<feature type="non-terminal residue" evidence="2">
    <location>
        <position position="22"/>
    </location>
</feature>